<dbReference type="Pfam" id="PF01841">
    <property type="entry name" value="Transglut_core"/>
    <property type="match status" value="1"/>
</dbReference>
<dbReference type="AlphaFoldDB" id="A0A098EDS4"/>
<proteinExistence type="predicted"/>
<accession>A0A098EDS4</accession>
<dbReference type="EMBL" id="CCXY01000381">
    <property type="protein sequence ID" value="CEG13661.1"/>
    <property type="molecule type" value="Genomic_DNA"/>
</dbReference>
<dbReference type="InterPro" id="IPR038765">
    <property type="entry name" value="Papain-like_cys_pep_sf"/>
</dbReference>
<dbReference type="PANTHER" id="PTHR33490">
    <property type="entry name" value="BLR5614 PROTEIN-RELATED"/>
    <property type="match status" value="1"/>
</dbReference>
<feature type="domain" description="Transglutaminase-like" evidence="1">
    <location>
        <begin position="234"/>
        <end position="294"/>
    </location>
</feature>
<protein>
    <recommendedName>
        <fullName evidence="1">Transglutaminase-like domain-containing protein</fullName>
    </recommendedName>
</protein>
<name>A0A098EDS4_9ZZZZ</name>
<dbReference type="SUPFAM" id="SSF54001">
    <property type="entry name" value="Cysteine proteinases"/>
    <property type="match status" value="1"/>
</dbReference>
<dbReference type="SMART" id="SM00460">
    <property type="entry name" value="TGc"/>
    <property type="match status" value="1"/>
</dbReference>
<evidence type="ECO:0000313" key="2">
    <source>
        <dbReference type="EMBL" id="CEG13661.1"/>
    </source>
</evidence>
<sequence>MRSCSLLFLAFFIFVIAVIIAPLSFVTAYVPHYEKNLLSSDVTGIAKSEINITFESQIEVENTNQIQQNLTIYVPYANEDERQKVAALYTIMTLSNLTNIITLTNCSCNTGINESLCCEIVQTDDEKNVKMTFSVPKGIFNITYNITEYVKVNNSMSISSLNKTYAANEPAITKYLNIYDNLTNYDEEIKNRTIKLTENSSSDFEKVSRIVEYLYNNIEYDDSESDKFQNASWTFENKKGVCIDFVNLFLVMCRSINISARGIAGEIYNETHYAIGHAWAEVFIDKWYLVDPTFGEIGLVDGGRVGFTHTVSVSVLQYYSILSPSDLNITNVTFLLKFSNLNTTEWENTINVSADYIWINKTSDANHITNGTLQIAANITRLNLLNLSGAVTGMLGIIPPTSSSMINITVCEDNQLNTYFIIPEYENSTNVYWKFNVTNINLSEGWIYLFPFKVWSFLSNTTTLNVSTFQRFIFSTSIKR</sequence>
<dbReference type="Gene3D" id="3.10.620.30">
    <property type="match status" value="1"/>
</dbReference>
<dbReference type="InterPro" id="IPR002931">
    <property type="entry name" value="Transglutaminase-like"/>
</dbReference>
<evidence type="ECO:0000259" key="1">
    <source>
        <dbReference type="SMART" id="SM00460"/>
    </source>
</evidence>
<reference evidence="2" key="1">
    <citation type="submission" date="2014-09" db="EMBL/GenBank/DDBJ databases">
        <authorList>
            <person name="Probst J Alexander"/>
        </authorList>
    </citation>
    <scope>NUCLEOTIDE SEQUENCE</scope>
</reference>
<organism evidence="2">
    <name type="scientific">groundwater metagenome</name>
    <dbReference type="NCBI Taxonomy" id="717931"/>
    <lineage>
        <taxon>unclassified sequences</taxon>
        <taxon>metagenomes</taxon>
        <taxon>ecological metagenomes</taxon>
    </lineage>
</organism>
<gene>
    <name evidence="2" type="ORF">MSIBF_A4410004</name>
</gene>